<dbReference type="HOGENOM" id="CLU_2385509_0_0_1"/>
<accession>H2Y457</accession>
<dbReference type="Proteomes" id="UP000007875">
    <property type="component" value="Unassembled WGS sequence"/>
</dbReference>
<evidence type="ECO:0000313" key="1">
    <source>
        <dbReference type="Ensembl" id="ENSCSAVP00000000105.1"/>
    </source>
</evidence>
<proteinExistence type="predicted"/>
<reference evidence="1" key="3">
    <citation type="submission" date="2025-09" db="UniProtKB">
        <authorList>
            <consortium name="Ensembl"/>
        </authorList>
    </citation>
    <scope>IDENTIFICATION</scope>
</reference>
<dbReference type="Ensembl" id="ENSCSAVT00000000106.1">
    <property type="protein sequence ID" value="ENSCSAVP00000000105.1"/>
    <property type="gene ID" value="ENSCSAVG00000000049.1"/>
</dbReference>
<organism evidence="1 2">
    <name type="scientific">Ciona savignyi</name>
    <name type="common">Pacific transparent sea squirt</name>
    <dbReference type="NCBI Taxonomy" id="51511"/>
    <lineage>
        <taxon>Eukaryota</taxon>
        <taxon>Metazoa</taxon>
        <taxon>Chordata</taxon>
        <taxon>Tunicata</taxon>
        <taxon>Ascidiacea</taxon>
        <taxon>Phlebobranchia</taxon>
        <taxon>Cionidae</taxon>
        <taxon>Ciona</taxon>
    </lineage>
</organism>
<protein>
    <submittedName>
        <fullName evidence="1">Uncharacterized protein</fullName>
    </submittedName>
</protein>
<reference evidence="1" key="2">
    <citation type="submission" date="2025-08" db="UniProtKB">
        <authorList>
            <consortium name="Ensembl"/>
        </authorList>
    </citation>
    <scope>IDENTIFICATION</scope>
</reference>
<dbReference type="AlphaFoldDB" id="H2Y457"/>
<name>H2Y457_CIOSA</name>
<keyword evidence="2" id="KW-1185">Reference proteome</keyword>
<dbReference type="InParanoid" id="H2Y457"/>
<reference evidence="2" key="1">
    <citation type="submission" date="2003-08" db="EMBL/GenBank/DDBJ databases">
        <authorList>
            <person name="Birren B."/>
            <person name="Nusbaum C."/>
            <person name="Abebe A."/>
            <person name="Abouelleil A."/>
            <person name="Adekoya E."/>
            <person name="Ait-zahra M."/>
            <person name="Allen N."/>
            <person name="Allen T."/>
            <person name="An P."/>
            <person name="Anderson M."/>
            <person name="Anderson S."/>
            <person name="Arachchi H."/>
            <person name="Armbruster J."/>
            <person name="Bachantsang P."/>
            <person name="Baldwin J."/>
            <person name="Barry A."/>
            <person name="Bayul T."/>
            <person name="Blitshsteyn B."/>
            <person name="Bloom T."/>
            <person name="Blye J."/>
            <person name="Boguslavskiy L."/>
            <person name="Borowsky M."/>
            <person name="Boukhgalter B."/>
            <person name="Brunache A."/>
            <person name="Butler J."/>
            <person name="Calixte N."/>
            <person name="Calvo S."/>
            <person name="Camarata J."/>
            <person name="Campo K."/>
            <person name="Chang J."/>
            <person name="Cheshatsang Y."/>
            <person name="Citroen M."/>
            <person name="Collymore A."/>
            <person name="Considine T."/>
            <person name="Cook A."/>
            <person name="Cooke P."/>
            <person name="Corum B."/>
            <person name="Cuomo C."/>
            <person name="David R."/>
            <person name="Dawoe T."/>
            <person name="Degray S."/>
            <person name="Dodge S."/>
            <person name="Dooley K."/>
            <person name="Dorje P."/>
            <person name="Dorjee K."/>
            <person name="Dorris L."/>
            <person name="Duffey N."/>
            <person name="Dupes A."/>
            <person name="Elkins T."/>
            <person name="Engels R."/>
            <person name="Erickson J."/>
            <person name="Farina A."/>
            <person name="Faro S."/>
            <person name="Ferreira P."/>
            <person name="Fischer H."/>
            <person name="Fitzgerald M."/>
            <person name="Foley K."/>
            <person name="Gage D."/>
            <person name="Galagan J."/>
            <person name="Gearin G."/>
            <person name="Gnerre S."/>
            <person name="Gnirke A."/>
            <person name="Goyette A."/>
            <person name="Graham J."/>
            <person name="Grandbois E."/>
            <person name="Gyaltsen K."/>
            <person name="Hafez N."/>
            <person name="Hagopian D."/>
            <person name="Hagos B."/>
            <person name="Hall J."/>
            <person name="Hatcher B."/>
            <person name="Heller A."/>
            <person name="Higgins H."/>
            <person name="Honan T."/>
            <person name="Horn A."/>
            <person name="Houde N."/>
            <person name="Hughes L."/>
            <person name="Hulme W."/>
            <person name="Husby E."/>
            <person name="Iliev I."/>
            <person name="Jaffe D."/>
            <person name="Jones C."/>
            <person name="Kamal M."/>
            <person name="Kamat A."/>
            <person name="Kamvysselis M."/>
            <person name="Karlsson E."/>
            <person name="Kells C."/>
            <person name="Kieu A."/>
            <person name="Kisner P."/>
            <person name="Kodira C."/>
            <person name="Kulbokas E."/>
            <person name="Labutti K."/>
            <person name="Lama D."/>
            <person name="Landers T."/>
            <person name="Leger J."/>
            <person name="Levine S."/>
            <person name="Lewis D."/>
            <person name="Lewis T."/>
            <person name="Lindblad-toh K."/>
            <person name="Liu X."/>
            <person name="Lokyitsang T."/>
            <person name="Lokyitsang Y."/>
            <person name="Lucien O."/>
            <person name="Lui A."/>
            <person name="Ma L.J."/>
            <person name="Mabbitt R."/>
            <person name="Macdonald J."/>
            <person name="Maclean C."/>
            <person name="Major J."/>
            <person name="Manning J."/>
            <person name="Marabella R."/>
            <person name="Maru K."/>
            <person name="Matthews C."/>
            <person name="Mauceli E."/>
            <person name="Mccarthy M."/>
            <person name="Mcdonough S."/>
            <person name="Mcghee T."/>
            <person name="Meldrim J."/>
            <person name="Meneus L."/>
            <person name="Mesirov J."/>
            <person name="Mihalev A."/>
            <person name="Mihova T."/>
            <person name="Mikkelsen T."/>
            <person name="Mlenga V."/>
            <person name="Moru K."/>
            <person name="Mozes J."/>
            <person name="Mulrain L."/>
            <person name="Munson G."/>
            <person name="Naylor J."/>
            <person name="Newes C."/>
            <person name="Nguyen C."/>
            <person name="Nguyen N."/>
            <person name="Nguyen T."/>
            <person name="Nicol R."/>
            <person name="Nielsen C."/>
            <person name="Nizzari M."/>
            <person name="Norbu C."/>
            <person name="Norbu N."/>
            <person name="O'donnell P."/>
            <person name="Okoawo O."/>
            <person name="O'leary S."/>
            <person name="Omotosho B."/>
            <person name="O'neill K."/>
            <person name="Osman S."/>
            <person name="Parker S."/>
            <person name="Perrin D."/>
            <person name="Phunkhang P."/>
            <person name="Piqani B."/>
            <person name="Purcell S."/>
            <person name="Rachupka T."/>
            <person name="Ramasamy U."/>
            <person name="Rameau R."/>
            <person name="Ray V."/>
            <person name="Raymond C."/>
            <person name="Retta R."/>
            <person name="Richardson S."/>
            <person name="Rise C."/>
            <person name="Rodriguez J."/>
            <person name="Rogers J."/>
            <person name="Rogov P."/>
            <person name="Rutman M."/>
            <person name="Schupbach R."/>
            <person name="Seaman C."/>
            <person name="Settipalli S."/>
            <person name="Sharpe T."/>
            <person name="Sheridan J."/>
            <person name="Sherpa N."/>
            <person name="Shi J."/>
            <person name="Smirnov S."/>
            <person name="Smith C."/>
            <person name="Sougnez C."/>
            <person name="Spencer B."/>
            <person name="Stalker J."/>
            <person name="Stange-thomann N."/>
            <person name="Stavropoulos S."/>
            <person name="Stetson K."/>
            <person name="Stone C."/>
            <person name="Stone S."/>
            <person name="Stubbs M."/>
            <person name="Talamas J."/>
            <person name="Tchuinga P."/>
            <person name="Tenzing P."/>
            <person name="Tesfaye S."/>
            <person name="Theodore J."/>
            <person name="Thoulutsang Y."/>
            <person name="Topham K."/>
            <person name="Towey S."/>
            <person name="Tsamla T."/>
            <person name="Tsomo N."/>
            <person name="Vallee D."/>
            <person name="Vassiliev H."/>
            <person name="Venkataraman V."/>
            <person name="Vinson J."/>
            <person name="Vo A."/>
            <person name="Wade C."/>
            <person name="Wang S."/>
            <person name="Wangchuk T."/>
            <person name="Wangdi T."/>
            <person name="Whittaker C."/>
            <person name="Wilkinson J."/>
            <person name="Wu Y."/>
            <person name="Wyman D."/>
            <person name="Yadav S."/>
            <person name="Yang S."/>
            <person name="Yang X."/>
            <person name="Yeager S."/>
            <person name="Yee E."/>
            <person name="Young G."/>
            <person name="Zainoun J."/>
            <person name="Zembeck L."/>
            <person name="Zimmer A."/>
            <person name="Zody M."/>
            <person name="Lander E."/>
        </authorList>
    </citation>
    <scope>NUCLEOTIDE SEQUENCE [LARGE SCALE GENOMIC DNA]</scope>
</reference>
<evidence type="ECO:0000313" key="2">
    <source>
        <dbReference type="Proteomes" id="UP000007875"/>
    </source>
</evidence>
<sequence>MIFLISCIIFVQKIQIFDQSFWTFEVVYMNERIWRSNCRIINAFRPPNNRNGARIETVLVKLLSNIISTVVRIFKCKIEFIFSYKSEETYLATS</sequence>